<evidence type="ECO:0000313" key="6">
    <source>
        <dbReference type="Proteomes" id="UP001465755"/>
    </source>
</evidence>
<dbReference type="InterPro" id="IPR005574">
    <property type="entry name" value="Rpb4/RPC9"/>
</dbReference>
<proteinExistence type="inferred from homology"/>
<keyword evidence="2" id="KW-0539">Nucleus</keyword>
<name>A0AAW1NTZ2_9CHLO</name>
<dbReference type="GO" id="GO:0030880">
    <property type="term" value="C:RNA polymerase complex"/>
    <property type="evidence" value="ECO:0007669"/>
    <property type="project" value="InterPro"/>
</dbReference>
<dbReference type="InterPro" id="IPR006590">
    <property type="entry name" value="RNA_pol_Rpb4/RPC9_core"/>
</dbReference>
<keyword evidence="6" id="KW-1185">Reference proteome</keyword>
<dbReference type="GO" id="GO:0005634">
    <property type="term" value="C:nucleus"/>
    <property type="evidence" value="ECO:0007669"/>
    <property type="project" value="UniProtKB-SubCell"/>
</dbReference>
<dbReference type="SUPFAM" id="SSF47819">
    <property type="entry name" value="HRDC-like"/>
    <property type="match status" value="1"/>
</dbReference>
<dbReference type="InterPro" id="IPR038324">
    <property type="entry name" value="Rpb4/RPC9_sf"/>
</dbReference>
<organism evidence="5 6">
    <name type="scientific">Symbiochloris irregularis</name>
    <dbReference type="NCBI Taxonomy" id="706552"/>
    <lineage>
        <taxon>Eukaryota</taxon>
        <taxon>Viridiplantae</taxon>
        <taxon>Chlorophyta</taxon>
        <taxon>core chlorophytes</taxon>
        <taxon>Trebouxiophyceae</taxon>
        <taxon>Trebouxiales</taxon>
        <taxon>Trebouxiaceae</taxon>
        <taxon>Symbiochloris</taxon>
    </lineage>
</organism>
<dbReference type="Gene3D" id="1.20.1250.40">
    <property type="match status" value="1"/>
</dbReference>
<dbReference type="AlphaFoldDB" id="A0AAW1NTZ2"/>
<dbReference type="PANTHER" id="PTHR21297">
    <property type="entry name" value="DNA-DIRECTED RNA POLYMERASE II"/>
    <property type="match status" value="1"/>
</dbReference>
<evidence type="ECO:0000256" key="1">
    <source>
        <dbReference type="ARBA" id="ARBA00004123"/>
    </source>
</evidence>
<gene>
    <name evidence="5" type="ORF">WJX73_000010</name>
</gene>
<evidence type="ECO:0000259" key="4">
    <source>
        <dbReference type="SMART" id="SM00657"/>
    </source>
</evidence>
<accession>A0AAW1NTZ2</accession>
<dbReference type="Proteomes" id="UP001465755">
    <property type="component" value="Unassembled WGS sequence"/>
</dbReference>
<dbReference type="InterPro" id="IPR010997">
    <property type="entry name" value="HRDC-like_sf"/>
</dbReference>
<reference evidence="5 6" key="1">
    <citation type="journal article" date="2024" name="Nat. Commun.">
        <title>Phylogenomics reveals the evolutionary origins of lichenization in chlorophyte algae.</title>
        <authorList>
            <person name="Puginier C."/>
            <person name="Libourel C."/>
            <person name="Otte J."/>
            <person name="Skaloud P."/>
            <person name="Haon M."/>
            <person name="Grisel S."/>
            <person name="Petersen M."/>
            <person name="Berrin J.G."/>
            <person name="Delaux P.M."/>
            <person name="Dal Grande F."/>
            <person name="Keller J."/>
        </authorList>
    </citation>
    <scope>NUCLEOTIDE SEQUENCE [LARGE SCALE GENOMIC DNA]</scope>
    <source>
        <strain evidence="5 6">SAG 2036</strain>
    </source>
</reference>
<comment type="similarity">
    <text evidence="3">Belongs to the eukaryotic RPB4 RNA polymerase subunit family.</text>
</comment>
<evidence type="ECO:0000256" key="3">
    <source>
        <dbReference type="ARBA" id="ARBA00025724"/>
    </source>
</evidence>
<evidence type="ECO:0000256" key="2">
    <source>
        <dbReference type="ARBA" id="ARBA00023242"/>
    </source>
</evidence>
<evidence type="ECO:0000313" key="5">
    <source>
        <dbReference type="EMBL" id="KAK9798962.1"/>
    </source>
</evidence>
<comment type="subcellular location">
    <subcellularLocation>
        <location evidence="1">Nucleus</location>
    </subcellularLocation>
</comment>
<feature type="domain" description="RNA polymerase Rpb4/RPC9 core" evidence="4">
    <location>
        <begin position="42"/>
        <end position="160"/>
    </location>
</feature>
<dbReference type="Pfam" id="PF03874">
    <property type="entry name" value="RNA_pol_Rpb4"/>
    <property type="match status" value="1"/>
</dbReference>
<dbReference type="EMBL" id="JALJOQ010000093">
    <property type="protein sequence ID" value="KAK9798962.1"/>
    <property type="molecule type" value="Genomic_DNA"/>
</dbReference>
<dbReference type="GO" id="GO:0000166">
    <property type="term" value="F:nucleotide binding"/>
    <property type="evidence" value="ECO:0007669"/>
    <property type="project" value="InterPro"/>
</dbReference>
<dbReference type="GO" id="GO:0006352">
    <property type="term" value="P:DNA-templated transcription initiation"/>
    <property type="evidence" value="ECO:0007669"/>
    <property type="project" value="InterPro"/>
</dbReference>
<dbReference type="SMART" id="SM00657">
    <property type="entry name" value="RPOL4c"/>
    <property type="match status" value="1"/>
</dbReference>
<sequence length="162" mass="18089">MCQKYACYVVAPAETAYRTHRRSVQMPAEQVEEDVSKGNLGTGFEQAQGVMNQEVKYLLETTAKVRKDQNPAWQPNKVWTEANDYVTKLPFATSAAINQMRGLMADSQMTSIEVALLGNLLPDNVDECHTLVPTTADEGRFTDDQLSDILEQLSKYQNLRGG</sequence>
<dbReference type="InterPro" id="IPR045222">
    <property type="entry name" value="Rpb4-like"/>
</dbReference>
<protein>
    <recommendedName>
        <fullName evidence="4">RNA polymerase Rpb4/RPC9 core domain-containing protein</fullName>
    </recommendedName>
</protein>
<comment type="caution">
    <text evidence="5">The sequence shown here is derived from an EMBL/GenBank/DDBJ whole genome shotgun (WGS) entry which is preliminary data.</text>
</comment>